<accession>A0A834PE39</accession>
<dbReference type="Proteomes" id="UP000600918">
    <property type="component" value="Unassembled WGS sequence"/>
</dbReference>
<feature type="domain" description="N-acetyltransferase" evidence="3">
    <location>
        <begin position="105"/>
        <end position="265"/>
    </location>
</feature>
<dbReference type="InterPro" id="IPR000182">
    <property type="entry name" value="GNAT_dom"/>
</dbReference>
<dbReference type="GO" id="GO:0008080">
    <property type="term" value="F:N-acetyltransferase activity"/>
    <property type="evidence" value="ECO:0007669"/>
    <property type="project" value="InterPro"/>
</dbReference>
<dbReference type="EMBL" id="JACSDY010000001">
    <property type="protein sequence ID" value="KAF7437949.1"/>
    <property type="molecule type" value="Genomic_DNA"/>
</dbReference>
<dbReference type="InterPro" id="IPR016181">
    <property type="entry name" value="Acyl_CoA_acyltransferase"/>
</dbReference>
<evidence type="ECO:0000259" key="3">
    <source>
        <dbReference type="PROSITE" id="PS51186"/>
    </source>
</evidence>
<dbReference type="CDD" id="cd04301">
    <property type="entry name" value="NAT_SF"/>
    <property type="match status" value="1"/>
</dbReference>
<evidence type="ECO:0000256" key="2">
    <source>
        <dbReference type="SAM" id="Phobius"/>
    </source>
</evidence>
<dbReference type="Pfam" id="PF00583">
    <property type="entry name" value="Acetyltransf_1"/>
    <property type="match status" value="1"/>
</dbReference>
<protein>
    <recommendedName>
        <fullName evidence="3">N-acetyltransferase domain-containing protein</fullName>
    </recommendedName>
</protein>
<feature type="transmembrane region" description="Helical" evidence="2">
    <location>
        <begin position="42"/>
        <end position="60"/>
    </location>
</feature>
<evidence type="ECO:0000313" key="4">
    <source>
        <dbReference type="EMBL" id="KAF7437949.1"/>
    </source>
</evidence>
<dbReference type="OrthoDB" id="41532at2759"/>
<sequence length="271" mass="31968">MYNFILIRAYRQEDEPFCKELLKTGVMASLNATFIGFLSEKIALIIAVLICTTILILIGIPILYCLMVMCIPAFAIYIFLYATFFYKARQIQKEVSAIPRIYMSDNTSHFWVAEAYEFYLLNRRQRDERCTFMTEEEFKESDIDVSRHFKKIVGTIALCKNNKLQDSAWIKRFSVHKDYRRKNIGIHLVNLALQFSNEHGYKRTNVIISEYRVGAIKLFIKKGFELYLLHNKSLFTSLITIEFHELTYRIKYYRDNELLLTNPLNVQSIPN</sequence>
<dbReference type="InterPro" id="IPR050769">
    <property type="entry name" value="NAT_camello-type"/>
</dbReference>
<keyword evidence="5" id="KW-1185">Reference proteome</keyword>
<comment type="caution">
    <text evidence="4">The sequence shown here is derived from an EMBL/GenBank/DDBJ whole genome shotgun (WGS) entry which is preliminary data.</text>
</comment>
<organism evidence="4 5">
    <name type="scientific">Vespula pensylvanica</name>
    <name type="common">Western yellow jacket</name>
    <name type="synonym">Wasp</name>
    <dbReference type="NCBI Taxonomy" id="30213"/>
    <lineage>
        <taxon>Eukaryota</taxon>
        <taxon>Metazoa</taxon>
        <taxon>Ecdysozoa</taxon>
        <taxon>Arthropoda</taxon>
        <taxon>Hexapoda</taxon>
        <taxon>Insecta</taxon>
        <taxon>Pterygota</taxon>
        <taxon>Neoptera</taxon>
        <taxon>Endopterygota</taxon>
        <taxon>Hymenoptera</taxon>
        <taxon>Apocrita</taxon>
        <taxon>Aculeata</taxon>
        <taxon>Vespoidea</taxon>
        <taxon>Vespidae</taxon>
        <taxon>Vespinae</taxon>
        <taxon>Vespula</taxon>
    </lineage>
</organism>
<feature type="transmembrane region" description="Helical" evidence="2">
    <location>
        <begin position="66"/>
        <end position="86"/>
    </location>
</feature>
<dbReference type="SUPFAM" id="SSF55729">
    <property type="entry name" value="Acyl-CoA N-acyltransferases (Nat)"/>
    <property type="match status" value="1"/>
</dbReference>
<name>A0A834PE39_VESPE</name>
<keyword evidence="2" id="KW-1133">Transmembrane helix</keyword>
<dbReference type="PROSITE" id="PS51186">
    <property type="entry name" value="GNAT"/>
    <property type="match status" value="1"/>
</dbReference>
<proteinExistence type="predicted"/>
<keyword evidence="1" id="KW-0808">Transferase</keyword>
<dbReference type="PANTHER" id="PTHR13947">
    <property type="entry name" value="GNAT FAMILY N-ACETYLTRANSFERASE"/>
    <property type="match status" value="1"/>
</dbReference>
<reference evidence="4" key="1">
    <citation type="journal article" date="2020" name="G3 (Bethesda)">
        <title>High-Quality Assemblies for Three Invasive Social Wasps from the &lt;i&gt;Vespula&lt;/i&gt; Genus.</title>
        <authorList>
            <person name="Harrop T.W.R."/>
            <person name="Guhlin J."/>
            <person name="McLaughlin G.M."/>
            <person name="Permina E."/>
            <person name="Stockwell P."/>
            <person name="Gilligan J."/>
            <person name="Le Lec M.F."/>
            <person name="Gruber M.A.M."/>
            <person name="Quinn O."/>
            <person name="Lovegrove M."/>
            <person name="Duncan E.J."/>
            <person name="Remnant E.J."/>
            <person name="Van Eeckhoven J."/>
            <person name="Graham B."/>
            <person name="Knapp R.A."/>
            <person name="Langford K.W."/>
            <person name="Kronenberg Z."/>
            <person name="Press M.O."/>
            <person name="Eacker S.M."/>
            <person name="Wilson-Rankin E.E."/>
            <person name="Purcell J."/>
            <person name="Lester P.J."/>
            <person name="Dearden P.K."/>
        </authorList>
    </citation>
    <scope>NUCLEOTIDE SEQUENCE</scope>
    <source>
        <strain evidence="4">Volc-1</strain>
    </source>
</reference>
<dbReference type="PANTHER" id="PTHR13947:SF37">
    <property type="entry name" value="LD18367P"/>
    <property type="match status" value="1"/>
</dbReference>
<keyword evidence="2" id="KW-0812">Transmembrane</keyword>
<dbReference type="Gene3D" id="3.40.630.30">
    <property type="match status" value="1"/>
</dbReference>
<gene>
    <name evidence="4" type="ORF">H0235_000340</name>
</gene>
<dbReference type="AlphaFoldDB" id="A0A834PE39"/>
<evidence type="ECO:0000313" key="5">
    <source>
        <dbReference type="Proteomes" id="UP000600918"/>
    </source>
</evidence>
<evidence type="ECO:0000256" key="1">
    <source>
        <dbReference type="ARBA" id="ARBA00022679"/>
    </source>
</evidence>
<keyword evidence="2" id="KW-0472">Membrane</keyword>